<reference evidence="7 8" key="1">
    <citation type="submission" date="2023-03" db="EMBL/GenBank/DDBJ databases">
        <title>Genome insight into feeding habits of ladybird beetles.</title>
        <authorList>
            <person name="Li H.-S."/>
            <person name="Huang Y.-H."/>
            <person name="Pang H."/>
        </authorList>
    </citation>
    <scope>NUCLEOTIDE SEQUENCE [LARGE SCALE GENOMIC DNA]</scope>
    <source>
        <strain evidence="7">SYSU_2023b</strain>
        <tissue evidence="7">Whole body</tissue>
    </source>
</reference>
<evidence type="ECO:0000256" key="4">
    <source>
        <dbReference type="ARBA" id="ARBA00022989"/>
    </source>
</evidence>
<dbReference type="AlphaFoldDB" id="A0AAW1UUR9"/>
<keyword evidence="4 6" id="KW-1133">Transmembrane helix</keyword>
<feature type="transmembrane region" description="Helical" evidence="6">
    <location>
        <begin position="154"/>
        <end position="174"/>
    </location>
</feature>
<keyword evidence="5 6" id="KW-0472">Membrane</keyword>
<dbReference type="Pfam" id="PF04117">
    <property type="entry name" value="Mpv17_PMP22"/>
    <property type="match status" value="1"/>
</dbReference>
<dbReference type="GO" id="GO:0016020">
    <property type="term" value="C:membrane"/>
    <property type="evidence" value="ECO:0007669"/>
    <property type="project" value="UniProtKB-SubCell"/>
</dbReference>
<dbReference type="InterPro" id="IPR007248">
    <property type="entry name" value="Mpv17_PMP22"/>
</dbReference>
<comment type="caution">
    <text evidence="7">The sequence shown here is derived from an EMBL/GenBank/DDBJ whole genome shotgun (WGS) entry which is preliminary data.</text>
</comment>
<dbReference type="PANTHER" id="PTHR11266:SF85">
    <property type="entry name" value="MPV17-LIKE PROTEIN"/>
    <property type="match status" value="1"/>
</dbReference>
<proteinExistence type="inferred from homology"/>
<evidence type="ECO:0000313" key="8">
    <source>
        <dbReference type="Proteomes" id="UP001431783"/>
    </source>
</evidence>
<sequence>MRKYFRVVKCMFKNYPVVSNSIIYGSLCVGAEFSQQCITKKLMSTPPQPIDTDMVARYAIYGTTIGGPLLAVWYRWLDNKFVGTSIKIISRKLLIDQFFMTPQLLVIFYVAMSVMEKKSNLFEECRQKFLPTFKNSCMFWLPVQSINFLLVPPAFRVTYVGCCSFAWVNILCWIKRQEY</sequence>
<evidence type="ECO:0008006" key="9">
    <source>
        <dbReference type="Google" id="ProtNLM"/>
    </source>
</evidence>
<keyword evidence="8" id="KW-1185">Reference proteome</keyword>
<dbReference type="EMBL" id="JARQZJ010000105">
    <property type="protein sequence ID" value="KAK9887187.1"/>
    <property type="molecule type" value="Genomic_DNA"/>
</dbReference>
<evidence type="ECO:0000313" key="7">
    <source>
        <dbReference type="EMBL" id="KAK9887187.1"/>
    </source>
</evidence>
<dbReference type="GO" id="GO:0005739">
    <property type="term" value="C:mitochondrion"/>
    <property type="evidence" value="ECO:0007669"/>
    <property type="project" value="TreeGrafter"/>
</dbReference>
<organism evidence="7 8">
    <name type="scientific">Henosepilachna vigintioctopunctata</name>
    <dbReference type="NCBI Taxonomy" id="420089"/>
    <lineage>
        <taxon>Eukaryota</taxon>
        <taxon>Metazoa</taxon>
        <taxon>Ecdysozoa</taxon>
        <taxon>Arthropoda</taxon>
        <taxon>Hexapoda</taxon>
        <taxon>Insecta</taxon>
        <taxon>Pterygota</taxon>
        <taxon>Neoptera</taxon>
        <taxon>Endopterygota</taxon>
        <taxon>Coleoptera</taxon>
        <taxon>Polyphaga</taxon>
        <taxon>Cucujiformia</taxon>
        <taxon>Coccinelloidea</taxon>
        <taxon>Coccinellidae</taxon>
        <taxon>Epilachninae</taxon>
        <taxon>Epilachnini</taxon>
        <taxon>Henosepilachna</taxon>
    </lineage>
</organism>
<evidence type="ECO:0000256" key="2">
    <source>
        <dbReference type="ARBA" id="ARBA00006824"/>
    </source>
</evidence>
<protein>
    <recommendedName>
        <fullName evidence="9">Mpv17-like protein</fullName>
    </recommendedName>
</protein>
<evidence type="ECO:0000256" key="3">
    <source>
        <dbReference type="ARBA" id="ARBA00022692"/>
    </source>
</evidence>
<feature type="transmembrane region" description="Helical" evidence="6">
    <location>
        <begin position="98"/>
        <end position="115"/>
    </location>
</feature>
<dbReference type="Proteomes" id="UP001431783">
    <property type="component" value="Unassembled WGS sequence"/>
</dbReference>
<comment type="subcellular location">
    <subcellularLocation>
        <location evidence="1">Membrane</location>
        <topology evidence="1">Multi-pass membrane protein</topology>
    </subcellularLocation>
</comment>
<dbReference type="PANTHER" id="PTHR11266">
    <property type="entry name" value="PEROXISOMAL MEMBRANE PROTEIN 2, PXMP2 MPV17"/>
    <property type="match status" value="1"/>
</dbReference>
<name>A0AAW1UUR9_9CUCU</name>
<evidence type="ECO:0000256" key="5">
    <source>
        <dbReference type="ARBA" id="ARBA00023136"/>
    </source>
</evidence>
<evidence type="ECO:0000256" key="1">
    <source>
        <dbReference type="ARBA" id="ARBA00004141"/>
    </source>
</evidence>
<feature type="transmembrane region" description="Helical" evidence="6">
    <location>
        <begin position="58"/>
        <end position="77"/>
    </location>
</feature>
<keyword evidence="3 6" id="KW-0812">Transmembrane</keyword>
<comment type="similarity">
    <text evidence="2 6">Belongs to the peroxisomal membrane protein PXMP2/4 family.</text>
</comment>
<accession>A0AAW1UUR9</accession>
<gene>
    <name evidence="7" type="ORF">WA026_020640</name>
</gene>
<evidence type="ECO:0000256" key="6">
    <source>
        <dbReference type="RuleBase" id="RU363053"/>
    </source>
</evidence>